<dbReference type="EMBL" id="BFAD01000011">
    <property type="protein sequence ID" value="GBE87407.1"/>
    <property type="molecule type" value="Genomic_DNA"/>
</dbReference>
<keyword evidence="2" id="KW-1185">Reference proteome</keyword>
<organism evidence="1 2">
    <name type="scientific">Sparassis crispa</name>
    <dbReference type="NCBI Taxonomy" id="139825"/>
    <lineage>
        <taxon>Eukaryota</taxon>
        <taxon>Fungi</taxon>
        <taxon>Dikarya</taxon>
        <taxon>Basidiomycota</taxon>
        <taxon>Agaricomycotina</taxon>
        <taxon>Agaricomycetes</taxon>
        <taxon>Polyporales</taxon>
        <taxon>Sparassidaceae</taxon>
        <taxon>Sparassis</taxon>
    </lineage>
</organism>
<comment type="caution">
    <text evidence="1">The sequence shown here is derived from an EMBL/GenBank/DDBJ whole genome shotgun (WGS) entry which is preliminary data.</text>
</comment>
<dbReference type="InParanoid" id="A0A401GZ16"/>
<evidence type="ECO:0000313" key="2">
    <source>
        <dbReference type="Proteomes" id="UP000287166"/>
    </source>
</evidence>
<proteinExistence type="predicted"/>
<name>A0A401GZ16_9APHY</name>
<dbReference type="Proteomes" id="UP000287166">
    <property type="component" value="Unassembled WGS sequence"/>
</dbReference>
<accession>A0A401GZ16</accession>
<dbReference type="AlphaFoldDB" id="A0A401GZ16"/>
<sequence length="96" mass="10914">MISRGRDWERRSTQIVKHDSASYAFPAYSTASTRRTSPSATYAGVQTCFSSQVDRLLDEQMGAFTLLNVCQYRRQSLSAVRCPREDTQDTRPDDTI</sequence>
<dbReference type="GeneID" id="38784324"/>
<dbReference type="RefSeq" id="XP_027618320.1">
    <property type="nucleotide sequence ID" value="XM_027762519.1"/>
</dbReference>
<evidence type="ECO:0000313" key="1">
    <source>
        <dbReference type="EMBL" id="GBE87407.1"/>
    </source>
</evidence>
<reference evidence="1 2" key="1">
    <citation type="journal article" date="2018" name="Sci. Rep.">
        <title>Genome sequence of the cauliflower mushroom Sparassis crispa (Hanabiratake) and its association with beneficial usage.</title>
        <authorList>
            <person name="Kiyama R."/>
            <person name="Furutani Y."/>
            <person name="Kawaguchi K."/>
            <person name="Nakanishi T."/>
        </authorList>
    </citation>
    <scope>NUCLEOTIDE SEQUENCE [LARGE SCALE GENOMIC DNA]</scope>
</reference>
<protein>
    <submittedName>
        <fullName evidence="1">Uncharacterized protein</fullName>
    </submittedName>
</protein>
<gene>
    <name evidence="1" type="ORF">SCP_1100830</name>
</gene>